<dbReference type="AlphaFoldDB" id="A0AAN9C7T5"/>
<sequence>MVAQYQARSLHYGPWDCVPLPMAFPHQDDSLQPADHQHQLSSSVENLTGSSLAQFPQQPGVGVIPQSQQHFHAAMQQGQGQPNVVGVENRPQLPPSTFLVYGHPGSYLGSSQIMGGSHRYGVPSSPPSVTMHPVTLSSGVAYGAHQLGSVQPQMSQTVVSQFPSVSREHLILQQQQQQQQLQQQQQQQQWSHFAQQQHLPHQQNLTQVHERIARLEQQLEEEKKIAADIEMHQHTHQLFQFQQLQQQHPTPAQGVPPMSYVPGPQYNQPLAGYSVQMQGGTFAGQPTHFSSPAGPYHYPQVETTAPSVPEVFQQVTVGQSSTYEENETYQESGSLASGDQIDTAVGPFQKALQYVPMPAAQDAQAFIPAAENPAYQLRQNAREFIPSQGPVEQQPRRQPFHQQHRPAHKNYQKYDRQPFSQLSPRRAGSDQLKTVKQQLHNYSLKAMAPASEPEQAPEHIRTSVVRVPATSFNEQKLEDKPEGHKVLLIPQSPAIRGQEALARVCFALEQILRQMNIGATIISDYKFKESYMRHAPQEVLKVLTCPEEEGSHDILMVGPDIGIICVQVTCIEASTNSGTVKKQVRETLKQLEKDVKVIKQVLSDLDLDDRCVRKVMALPNITSQELKQKLDPSFVKILASTLDTDDGLNELLTLDRLPCVGHRHWVSKESRDELLAWLDRLRERRLNVSLDNYMQIFARYTCSWSVVEVWGVTKPRHQIRSLAEAVAETANRHHLPVLTADEDNLLRSGESHVVIEAPAGTGVTELLQVRARMELRKGSDVLIFIPRLLTDLREKYEDFAKNDTQYTGNVYFWSTEEAGARKEKSVIRFKSVTGDTATLSSLRGKKNMFAVFDRVNRDKDLSHLLTEVTNTASSVWAVKDVATKVTLPKEKYKLVHLSTMTRVPSSIQALIKYGLQQGPARTQPAGASAANPKEMSLSLPKDHQNVAEVSSYVGLPTDGPSPLFIWHPEGSSTNCTILQCELCMSLLRTALVELLGDLALKSIGDEESSQEKSVAHEELQPVPQPSTRDHAARKSPAMVDEEEAQTVGAEGLDIYSGNVPPPLTITDVVIFVDSIEDVEVIVKMLNLVNVEKIVQPLAHLPSLIGTEKAVVVYVGRLNLSATDNVLHTLVLQLGDVMTLCQGQLILTLEIRSGMGQDVKQSSPDVGKPGPYELEIAAMLDQAEKQHSQQ</sequence>
<protein>
    <submittedName>
        <fullName evidence="3">Uncharacterized protein</fullName>
    </submittedName>
</protein>
<keyword evidence="4" id="KW-1185">Reference proteome</keyword>
<evidence type="ECO:0000313" key="4">
    <source>
        <dbReference type="Proteomes" id="UP001374579"/>
    </source>
</evidence>
<feature type="region of interest" description="Disordered" evidence="2">
    <location>
        <begin position="1009"/>
        <end position="1043"/>
    </location>
</feature>
<keyword evidence="1" id="KW-0175">Coiled coil</keyword>
<organism evidence="3 4">
    <name type="scientific">Littorina saxatilis</name>
    <dbReference type="NCBI Taxonomy" id="31220"/>
    <lineage>
        <taxon>Eukaryota</taxon>
        <taxon>Metazoa</taxon>
        <taxon>Spiralia</taxon>
        <taxon>Lophotrochozoa</taxon>
        <taxon>Mollusca</taxon>
        <taxon>Gastropoda</taxon>
        <taxon>Caenogastropoda</taxon>
        <taxon>Littorinimorpha</taxon>
        <taxon>Littorinoidea</taxon>
        <taxon>Littorinidae</taxon>
        <taxon>Littorina</taxon>
    </lineage>
</organism>
<feature type="compositionally biased region" description="Basic residues" evidence="2">
    <location>
        <begin position="398"/>
        <end position="411"/>
    </location>
</feature>
<evidence type="ECO:0000256" key="2">
    <source>
        <dbReference type="SAM" id="MobiDB-lite"/>
    </source>
</evidence>
<dbReference type="Proteomes" id="UP001374579">
    <property type="component" value="Unassembled WGS sequence"/>
</dbReference>
<evidence type="ECO:0000313" key="3">
    <source>
        <dbReference type="EMBL" id="KAK7115960.1"/>
    </source>
</evidence>
<accession>A0AAN9C7T5</accession>
<proteinExistence type="predicted"/>
<dbReference type="EMBL" id="JBAMIC010000001">
    <property type="protein sequence ID" value="KAK7115960.1"/>
    <property type="molecule type" value="Genomic_DNA"/>
</dbReference>
<feature type="region of interest" description="Disordered" evidence="2">
    <location>
        <begin position="388"/>
        <end position="431"/>
    </location>
</feature>
<feature type="coiled-coil region" evidence="1">
    <location>
        <begin position="581"/>
        <end position="608"/>
    </location>
</feature>
<evidence type="ECO:0000256" key="1">
    <source>
        <dbReference type="SAM" id="Coils"/>
    </source>
</evidence>
<gene>
    <name evidence="3" type="ORF">V1264_001730</name>
</gene>
<name>A0AAN9C7T5_9CAEN</name>
<comment type="caution">
    <text evidence="3">The sequence shown here is derived from an EMBL/GenBank/DDBJ whole genome shotgun (WGS) entry which is preliminary data.</text>
</comment>
<feature type="coiled-coil region" evidence="1">
    <location>
        <begin position="167"/>
        <end position="232"/>
    </location>
</feature>
<feature type="compositionally biased region" description="Basic and acidic residues" evidence="2">
    <location>
        <begin position="1009"/>
        <end position="1019"/>
    </location>
</feature>
<reference evidence="3 4" key="1">
    <citation type="submission" date="2024-02" db="EMBL/GenBank/DDBJ databases">
        <title>Chromosome-scale genome assembly of the rough periwinkle Littorina saxatilis.</title>
        <authorList>
            <person name="De Jode A."/>
            <person name="Faria R."/>
            <person name="Formenti G."/>
            <person name="Sims Y."/>
            <person name="Smith T.P."/>
            <person name="Tracey A."/>
            <person name="Wood J.M.D."/>
            <person name="Zagrodzka Z.B."/>
            <person name="Johannesson K."/>
            <person name="Butlin R.K."/>
            <person name="Leder E.H."/>
        </authorList>
    </citation>
    <scope>NUCLEOTIDE SEQUENCE [LARGE SCALE GENOMIC DNA]</scope>
    <source>
        <strain evidence="3">Snail1</strain>
        <tissue evidence="3">Muscle</tissue>
    </source>
</reference>